<dbReference type="EMBL" id="JAPDIA010000007">
    <property type="protein sequence ID" value="MDG0811463.1"/>
    <property type="molecule type" value="Genomic_DNA"/>
</dbReference>
<dbReference type="AlphaFoldDB" id="A0A9X4KVZ0"/>
<evidence type="ECO:0008006" key="3">
    <source>
        <dbReference type="Google" id="ProtNLM"/>
    </source>
</evidence>
<comment type="caution">
    <text evidence="1">The sequence shown here is derived from an EMBL/GenBank/DDBJ whole genome shotgun (WGS) entry which is preliminary data.</text>
</comment>
<protein>
    <recommendedName>
        <fullName evidence="3">Polyprenyl synthetase family protein</fullName>
    </recommendedName>
</protein>
<gene>
    <name evidence="1" type="ORF">OMP40_20375</name>
</gene>
<evidence type="ECO:0000313" key="2">
    <source>
        <dbReference type="Proteomes" id="UP001153404"/>
    </source>
</evidence>
<sequence length="170" mass="18548">MKTVQAEPDVDREIADVFAEAAAGANAYPEPMGDLLRGLVLRADPTGRDRKSNYIAFMLPAWIGERTGADPAMCRDLAVGNVYAMLHFFLLDDAMDGGGAGLEGRRSLAAGQLLHALFMERYGRHFPPDSPLVVLLPDVSGRMGDGRLRGRDCGGRIRATPARWRANRPR</sequence>
<keyword evidence="2" id="KW-1185">Reference proteome</keyword>
<reference evidence="1" key="1">
    <citation type="submission" date="2022-10" db="EMBL/GenBank/DDBJ databases">
        <title>Comparative genomic analysis of Cohnella hashimotonis sp. nov., isolated from the International Space Station.</title>
        <authorList>
            <person name="Simpson A."/>
            <person name="Venkateswaran K."/>
        </authorList>
    </citation>
    <scope>NUCLEOTIDE SEQUENCE</scope>
    <source>
        <strain evidence="1">DSM 28161</strain>
    </source>
</reference>
<dbReference type="Proteomes" id="UP001153404">
    <property type="component" value="Unassembled WGS sequence"/>
</dbReference>
<name>A0A9X4KVZ0_9BACL</name>
<evidence type="ECO:0000313" key="1">
    <source>
        <dbReference type="EMBL" id="MDG0811463.1"/>
    </source>
</evidence>
<accession>A0A9X4KVZ0</accession>
<organism evidence="1 2">
    <name type="scientific">Cohnella rhizosphaerae</name>
    <dbReference type="NCBI Taxonomy" id="1457232"/>
    <lineage>
        <taxon>Bacteria</taxon>
        <taxon>Bacillati</taxon>
        <taxon>Bacillota</taxon>
        <taxon>Bacilli</taxon>
        <taxon>Bacillales</taxon>
        <taxon>Paenibacillaceae</taxon>
        <taxon>Cohnella</taxon>
    </lineage>
</organism>
<proteinExistence type="predicted"/>
<dbReference type="RefSeq" id="WP_277534087.1">
    <property type="nucleotide sequence ID" value="NZ_JAPDIA010000007.1"/>
</dbReference>